<keyword evidence="4" id="KW-1185">Reference proteome</keyword>
<feature type="compositionally biased region" description="Basic and acidic residues" evidence="1">
    <location>
        <begin position="233"/>
        <end position="248"/>
    </location>
</feature>
<dbReference type="InterPro" id="IPR036869">
    <property type="entry name" value="J_dom_sf"/>
</dbReference>
<dbReference type="Pfam" id="PF00226">
    <property type="entry name" value="DnaJ"/>
    <property type="match status" value="1"/>
</dbReference>
<dbReference type="Gene3D" id="1.10.287.110">
    <property type="entry name" value="DnaJ domain"/>
    <property type="match status" value="1"/>
</dbReference>
<proteinExistence type="predicted"/>
<gene>
    <name evidence="3" type="ORF">WA026_005993</name>
</gene>
<dbReference type="PRINTS" id="PR00625">
    <property type="entry name" value="JDOMAIN"/>
</dbReference>
<feature type="region of interest" description="Disordered" evidence="1">
    <location>
        <begin position="233"/>
        <end position="308"/>
    </location>
</feature>
<evidence type="ECO:0000259" key="2">
    <source>
        <dbReference type="PROSITE" id="PS50076"/>
    </source>
</evidence>
<dbReference type="PANTHER" id="PTHR15606">
    <property type="entry name" value="DNAJ HOMOLOG SUBFAMILY C MEMBER 8/LIPOPOLYSACCHARIDE SPECIFIC RESPONSE-7-RELATED"/>
    <property type="match status" value="1"/>
</dbReference>
<dbReference type="AlphaFoldDB" id="A0AAW1TY67"/>
<dbReference type="FunFam" id="1.10.287.110:FF:000112">
    <property type="entry name" value="Uncharacterized protein, isoform A"/>
    <property type="match status" value="1"/>
</dbReference>
<dbReference type="EMBL" id="JARQZJ010000032">
    <property type="protein sequence ID" value="KAK9875200.1"/>
    <property type="molecule type" value="Genomic_DNA"/>
</dbReference>
<name>A0AAW1TY67_9CUCU</name>
<evidence type="ECO:0000313" key="3">
    <source>
        <dbReference type="EMBL" id="KAK9875200.1"/>
    </source>
</evidence>
<organism evidence="3 4">
    <name type="scientific">Henosepilachna vigintioctopunctata</name>
    <dbReference type="NCBI Taxonomy" id="420089"/>
    <lineage>
        <taxon>Eukaryota</taxon>
        <taxon>Metazoa</taxon>
        <taxon>Ecdysozoa</taxon>
        <taxon>Arthropoda</taxon>
        <taxon>Hexapoda</taxon>
        <taxon>Insecta</taxon>
        <taxon>Pterygota</taxon>
        <taxon>Neoptera</taxon>
        <taxon>Endopterygota</taxon>
        <taxon>Coleoptera</taxon>
        <taxon>Polyphaga</taxon>
        <taxon>Cucujiformia</taxon>
        <taxon>Coccinelloidea</taxon>
        <taxon>Coccinellidae</taxon>
        <taxon>Epilachninae</taxon>
        <taxon>Epilachnini</taxon>
        <taxon>Henosepilachna</taxon>
    </lineage>
</organism>
<feature type="domain" description="J" evidence="2">
    <location>
        <begin position="112"/>
        <end position="179"/>
    </location>
</feature>
<comment type="caution">
    <text evidence="3">The sequence shown here is derived from an EMBL/GenBank/DDBJ whole genome shotgun (WGS) entry which is preliminary data.</text>
</comment>
<evidence type="ECO:0000256" key="1">
    <source>
        <dbReference type="SAM" id="MobiDB-lite"/>
    </source>
</evidence>
<dbReference type="InterPro" id="IPR001623">
    <property type="entry name" value="DnaJ_domain"/>
</dbReference>
<dbReference type="CDD" id="cd06257">
    <property type="entry name" value="DnaJ"/>
    <property type="match status" value="1"/>
</dbReference>
<accession>A0AAW1TY67</accession>
<dbReference type="GO" id="GO:0005634">
    <property type="term" value="C:nucleus"/>
    <property type="evidence" value="ECO:0007669"/>
    <property type="project" value="TreeGrafter"/>
</dbReference>
<dbReference type="Proteomes" id="UP001431783">
    <property type="component" value="Unassembled WGS sequence"/>
</dbReference>
<dbReference type="InterPro" id="IPR042858">
    <property type="entry name" value="DNAJC8"/>
</dbReference>
<feature type="compositionally biased region" description="Basic and acidic residues" evidence="1">
    <location>
        <begin position="255"/>
        <end position="273"/>
    </location>
</feature>
<evidence type="ECO:0000313" key="4">
    <source>
        <dbReference type="Proteomes" id="UP001431783"/>
    </source>
</evidence>
<dbReference type="PANTHER" id="PTHR15606:SF4">
    <property type="entry name" value="DNAJ HOMOLOG SUBFAMILY C MEMBER 8"/>
    <property type="match status" value="1"/>
</dbReference>
<protein>
    <recommendedName>
        <fullName evidence="2">J domain-containing protein</fullName>
    </recommendedName>
</protein>
<reference evidence="3 4" key="1">
    <citation type="submission" date="2023-03" db="EMBL/GenBank/DDBJ databases">
        <title>Genome insight into feeding habits of ladybird beetles.</title>
        <authorList>
            <person name="Li H.-S."/>
            <person name="Huang Y.-H."/>
            <person name="Pang H."/>
        </authorList>
    </citation>
    <scope>NUCLEOTIDE SEQUENCE [LARGE SCALE GENOMIC DNA]</scope>
    <source>
        <strain evidence="3">SYSU_2023b</strain>
        <tissue evidence="3">Whole body</tissue>
    </source>
</reference>
<sequence length="308" mass="36888">MVKRSKKKLKKKSILYSRQVVVQLTVCVLTYQKFKCKWLLYKSTITINKTLYLYSSRYQNMNSNSSTAPDKDANFECFYTEVKEIEKRDSVLTPKQQIDRLLRPGSTYLNLNPFEVLQIDPDLPIDEIKKKYRRLSILVHPDKNQDDPDRAQQAFEAVNKAWKILENEVTRKKCMDVIEEAKGRTDIMLTEKRKKAKREGKDRIPEDDPDKYKHAIYVLTMKLFADMERKRRDLAERDQEERKRKREAEIEEEEMNKVQKEWQKNFEESRQNRVDSWQSFQANTKSKTSKSNKKMKMFRPPKNKPESR</sequence>
<dbReference type="SUPFAM" id="SSF46565">
    <property type="entry name" value="Chaperone J-domain"/>
    <property type="match status" value="1"/>
</dbReference>
<feature type="compositionally biased region" description="Basic residues" evidence="1">
    <location>
        <begin position="287"/>
        <end position="302"/>
    </location>
</feature>
<dbReference type="SMART" id="SM00271">
    <property type="entry name" value="DnaJ"/>
    <property type="match status" value="1"/>
</dbReference>
<dbReference type="PROSITE" id="PS50076">
    <property type="entry name" value="DNAJ_2"/>
    <property type="match status" value="1"/>
</dbReference>